<evidence type="ECO:0000313" key="2">
    <source>
        <dbReference type="Proteomes" id="UP001458070"/>
    </source>
</evidence>
<dbReference type="EMBL" id="JBCGEM010000020">
    <property type="protein sequence ID" value="MEM0626481.1"/>
    <property type="molecule type" value="Genomic_DNA"/>
</dbReference>
<dbReference type="InterPro" id="IPR027417">
    <property type="entry name" value="P-loop_NTPase"/>
</dbReference>
<gene>
    <name evidence="1" type="ORF">AAFL32_21590</name>
</gene>
<dbReference type="Proteomes" id="UP001458070">
    <property type="component" value="Unassembled WGS sequence"/>
</dbReference>
<reference evidence="1 2" key="1">
    <citation type="submission" date="2024-04" db="EMBL/GenBank/DDBJ databases">
        <title>Draft genome assemblies of urinary isolates.</title>
        <authorList>
            <person name="Appleberry H."/>
            <person name="Kula A."/>
            <person name="Wolfe A.J."/>
            <person name="Putonti C."/>
        </authorList>
    </citation>
    <scope>NUCLEOTIDE SEQUENCE [LARGE SCALE GENOMIC DNA]</scope>
    <source>
        <strain evidence="1 2">UMB12529</strain>
    </source>
</reference>
<protein>
    <submittedName>
        <fullName evidence="1">Uncharacterized protein</fullName>
    </submittedName>
</protein>
<name>A0ABU9P681_9ENTR</name>
<dbReference type="SUPFAM" id="SSF52540">
    <property type="entry name" value="P-loop containing nucleoside triphosphate hydrolases"/>
    <property type="match status" value="1"/>
</dbReference>
<keyword evidence="2" id="KW-1185">Reference proteome</keyword>
<comment type="caution">
    <text evidence="1">The sequence shown here is derived from an EMBL/GenBank/DDBJ whole genome shotgun (WGS) entry which is preliminary data.</text>
</comment>
<evidence type="ECO:0000313" key="1">
    <source>
        <dbReference type="EMBL" id="MEM0626481.1"/>
    </source>
</evidence>
<dbReference type="RefSeq" id="WP_134878638.1">
    <property type="nucleotide sequence ID" value="NZ_CABGOK010000002.1"/>
</dbReference>
<organism evidence="1 2">
    <name type="scientific">Klebsiella grimontii</name>
    <dbReference type="NCBI Taxonomy" id="2058152"/>
    <lineage>
        <taxon>Bacteria</taxon>
        <taxon>Pseudomonadati</taxon>
        <taxon>Pseudomonadota</taxon>
        <taxon>Gammaproteobacteria</taxon>
        <taxon>Enterobacterales</taxon>
        <taxon>Enterobacteriaceae</taxon>
        <taxon>Klebsiella/Raoultella group</taxon>
        <taxon>Klebsiella</taxon>
    </lineage>
</organism>
<proteinExistence type="predicted"/>
<sequence length="465" mass="53820">MLKYISGDCGSAKTYVMIEMIKRTNIPYLVVHSELQLMKQSVAALGDICTVISSETHSNVEEAVNIFLKQPSHRVLIISERAFLRISDLSLVKNRKIMLDDVVSLHCFKVINTEKKHEVHKQLFTRFTDLDKQYCTAVPITRFNDDLLSDIHKRFEFIELYDEFRMNSNFFSTKIQDGHEVYRDDCNQLSIMAWVDVQKYVDGGLDMTFMANQFTESLLYRSNPGLFTEVTVSLRQRTLPVKDRLKVFYFLDKKRFTSTFRTDNPNALPTIAHCIEQNVTGQYYYTSNSSTKGDMSRILTSGQYISPNSRGMNAYQNYTTAVWLASMKPSQVEVVMCREQFGITGQDLVQAREFENLYQFINRSNLRDYSSQSEIVVYVVDREQAESLGTTNIHHIDLGLEDNSTETLKPGRPEVFNADDKKLRKAFSTFKSRHNGDVSTEQFDKWCTKRKLSEQQVEMLRGMIK</sequence>
<accession>A0ABU9P681</accession>